<comment type="caution">
    <text evidence="1">The sequence shown here is derived from an EMBL/GenBank/DDBJ whole genome shotgun (WGS) entry which is preliminary data.</text>
</comment>
<protein>
    <recommendedName>
        <fullName evidence="2">DUF3093 family protein</fullName>
    </recommendedName>
</protein>
<dbReference type="EMBL" id="VNIQ01000001">
    <property type="protein sequence ID" value="TYQ08019.1"/>
    <property type="molecule type" value="Genomic_DNA"/>
</dbReference>
<dbReference type="AlphaFoldDB" id="A0A652YWG9"/>
<organism evidence="1">
    <name type="scientific">Nocardia globerula</name>
    <dbReference type="NCBI Taxonomy" id="1818"/>
    <lineage>
        <taxon>Bacteria</taxon>
        <taxon>Bacillati</taxon>
        <taxon>Actinomycetota</taxon>
        <taxon>Actinomycetes</taxon>
        <taxon>Mycobacteriales</taxon>
        <taxon>Nocardiaceae</taxon>
        <taxon>Nocardia</taxon>
    </lineage>
</organism>
<reference evidence="1" key="1">
    <citation type="submission" date="2019-07" db="EMBL/GenBank/DDBJ databases">
        <title>Genomic Encyclopedia of Type Strains, Phase IV (KMG-IV): sequencing the most valuable type-strain genomes for metagenomic binning, comparative biology and taxonomic classification.</title>
        <authorList>
            <person name="Goeker M."/>
        </authorList>
    </citation>
    <scope>NUCLEOTIDE SEQUENCE</scope>
    <source>
        <strain evidence="1">DSM 44596</strain>
    </source>
</reference>
<evidence type="ECO:0000313" key="1">
    <source>
        <dbReference type="EMBL" id="TYQ08019.1"/>
    </source>
</evidence>
<gene>
    <name evidence="1" type="ORF">FNL38_101386</name>
</gene>
<sequence length="173" mass="19021">MADNASEVLFYEPGSRMSAVALGPAFCLVALVIELFTGPVVHWFGLAMFAVILTGLVYVQVTAARRHVSVELTDAMLRQGTEEVPVDEIAEVFPESDDSAYEDEMEPWETARALGELSGVPRRRHSIGLRLTTGGLVRAWAKDDIVLREALNQVMARRGEAESARDSERVSDD</sequence>
<proteinExistence type="predicted"/>
<accession>A0A652YWG9</accession>
<name>A0A652YWG9_NOCGL</name>
<evidence type="ECO:0008006" key="2">
    <source>
        <dbReference type="Google" id="ProtNLM"/>
    </source>
</evidence>